<dbReference type="Pfam" id="PF13499">
    <property type="entry name" value="EF-hand_7"/>
    <property type="match status" value="1"/>
</dbReference>
<evidence type="ECO:0000259" key="2">
    <source>
        <dbReference type="PROSITE" id="PS50222"/>
    </source>
</evidence>
<dbReference type="PANTHER" id="PTHR23048:SF0">
    <property type="entry name" value="CALMODULIN LIKE 3"/>
    <property type="match status" value="1"/>
</dbReference>
<gene>
    <name evidence="3" type="ORF">XAT740_LOCUS2345</name>
</gene>
<feature type="domain" description="EF-hand" evidence="2">
    <location>
        <begin position="85"/>
        <end position="120"/>
    </location>
</feature>
<dbReference type="PROSITE" id="PS50222">
    <property type="entry name" value="EF_HAND_2"/>
    <property type="match status" value="1"/>
</dbReference>
<dbReference type="GO" id="GO:0005509">
    <property type="term" value="F:calcium ion binding"/>
    <property type="evidence" value="ECO:0007669"/>
    <property type="project" value="InterPro"/>
</dbReference>
<name>A0A813RZ55_ADIRI</name>
<evidence type="ECO:0000256" key="1">
    <source>
        <dbReference type="ARBA" id="ARBA00022737"/>
    </source>
</evidence>
<dbReference type="FunFam" id="1.10.238.10:FF:000001">
    <property type="entry name" value="Calmodulin 1"/>
    <property type="match status" value="1"/>
</dbReference>
<sequence length="157" mass="17960">MNKHVNGTSLTVDDRLKQIYEVLSKRNRNRALSLKDVGIAIRAAGFSPTNSELKKLIDTKLGSTYAHQLFDLKTIQELCVGLKKRPEKDVHQSLRCFDYERNGFISARELKYFLSTRGEKLSDEEIDEMLRDMDIDEQGMLSIDQALSVFSVGDFIQ</sequence>
<dbReference type="Proteomes" id="UP000663828">
    <property type="component" value="Unassembled WGS sequence"/>
</dbReference>
<evidence type="ECO:0000313" key="3">
    <source>
        <dbReference type="EMBL" id="CAF0788211.1"/>
    </source>
</evidence>
<keyword evidence="4" id="KW-1185">Reference proteome</keyword>
<proteinExistence type="predicted"/>
<evidence type="ECO:0000313" key="4">
    <source>
        <dbReference type="Proteomes" id="UP000663828"/>
    </source>
</evidence>
<dbReference type="SUPFAM" id="SSF47473">
    <property type="entry name" value="EF-hand"/>
    <property type="match status" value="1"/>
</dbReference>
<dbReference type="InterPro" id="IPR050230">
    <property type="entry name" value="CALM/Myosin/TropC-like"/>
</dbReference>
<organism evidence="3 4">
    <name type="scientific">Adineta ricciae</name>
    <name type="common">Rotifer</name>
    <dbReference type="NCBI Taxonomy" id="249248"/>
    <lineage>
        <taxon>Eukaryota</taxon>
        <taxon>Metazoa</taxon>
        <taxon>Spiralia</taxon>
        <taxon>Gnathifera</taxon>
        <taxon>Rotifera</taxon>
        <taxon>Eurotatoria</taxon>
        <taxon>Bdelloidea</taxon>
        <taxon>Adinetida</taxon>
        <taxon>Adinetidae</taxon>
        <taxon>Adineta</taxon>
    </lineage>
</organism>
<dbReference type="AlphaFoldDB" id="A0A813RZ55"/>
<comment type="caution">
    <text evidence="3">The sequence shown here is derived from an EMBL/GenBank/DDBJ whole genome shotgun (WGS) entry which is preliminary data.</text>
</comment>
<accession>A0A813RZ55</accession>
<dbReference type="InterPro" id="IPR002048">
    <property type="entry name" value="EF_hand_dom"/>
</dbReference>
<dbReference type="GO" id="GO:0016460">
    <property type="term" value="C:myosin II complex"/>
    <property type="evidence" value="ECO:0007669"/>
    <property type="project" value="TreeGrafter"/>
</dbReference>
<dbReference type="Gene3D" id="1.10.238.10">
    <property type="entry name" value="EF-hand"/>
    <property type="match status" value="1"/>
</dbReference>
<protein>
    <recommendedName>
        <fullName evidence="2">EF-hand domain-containing protein</fullName>
    </recommendedName>
</protein>
<reference evidence="3" key="1">
    <citation type="submission" date="2021-02" db="EMBL/GenBank/DDBJ databases">
        <authorList>
            <person name="Nowell W R."/>
        </authorList>
    </citation>
    <scope>NUCLEOTIDE SEQUENCE</scope>
</reference>
<dbReference type="EMBL" id="CAJNOR010000080">
    <property type="protein sequence ID" value="CAF0788211.1"/>
    <property type="molecule type" value="Genomic_DNA"/>
</dbReference>
<dbReference type="CDD" id="cd00051">
    <property type="entry name" value="EFh"/>
    <property type="match status" value="1"/>
</dbReference>
<keyword evidence="1" id="KW-0677">Repeat</keyword>
<dbReference type="PANTHER" id="PTHR23048">
    <property type="entry name" value="MYOSIN LIGHT CHAIN 1, 3"/>
    <property type="match status" value="1"/>
</dbReference>
<dbReference type="InterPro" id="IPR011992">
    <property type="entry name" value="EF-hand-dom_pair"/>
</dbReference>